<protein>
    <recommendedName>
        <fullName evidence="4">Sugar fermentation stimulation protein C-terminal domain-containing protein</fullName>
    </recommendedName>
</protein>
<dbReference type="InterPro" id="IPR041465">
    <property type="entry name" value="SfsA_N"/>
</dbReference>
<feature type="domain" description="Sugar fermentation stimulation protein C-terminal" evidence="1">
    <location>
        <begin position="83"/>
        <end position="219"/>
    </location>
</feature>
<dbReference type="AlphaFoldDB" id="A0A381YJ83"/>
<dbReference type="GO" id="GO:0003677">
    <property type="term" value="F:DNA binding"/>
    <property type="evidence" value="ECO:0007669"/>
    <property type="project" value="InterPro"/>
</dbReference>
<proteinExistence type="inferred from homology"/>
<dbReference type="InterPro" id="IPR040452">
    <property type="entry name" value="SfsA_C"/>
</dbReference>
<dbReference type="InterPro" id="IPR005224">
    <property type="entry name" value="SfsA"/>
</dbReference>
<name>A0A381YJ83_9ZZZZ</name>
<evidence type="ECO:0008006" key="4">
    <source>
        <dbReference type="Google" id="ProtNLM"/>
    </source>
</evidence>
<organism evidence="3">
    <name type="scientific">marine metagenome</name>
    <dbReference type="NCBI Taxonomy" id="408172"/>
    <lineage>
        <taxon>unclassified sequences</taxon>
        <taxon>metagenomes</taxon>
        <taxon>ecological metagenomes</taxon>
    </lineage>
</organism>
<sequence length="237" mass="26853">MTIKGPLISGTFIERPNRFITLVNINGKIVRSHLPDPGRLKELLIPGVELLLRPASNLLKRKTKYSTVMVRFEGKLISLVSTLPNQFVMESITNNILPMFKKYKIIRPEIPYGNHRFDFLLNDYEDSTFYLEVKSVTYVKNGLAQFPDAITSRGTRHVGALAKLTQSGIKTGILFVCQRDDPISFAPMWDRDPTFSNALFEASKIGVNIWCISTKVTETEMTFKEEIPVNLEPPTSD</sequence>
<dbReference type="EMBL" id="UINC01018367">
    <property type="protein sequence ID" value="SVA77099.1"/>
    <property type="molecule type" value="Genomic_DNA"/>
</dbReference>
<dbReference type="PANTHER" id="PTHR30545">
    <property type="entry name" value="SUGAR FERMENTATION STIMULATION PROTEIN A"/>
    <property type="match status" value="1"/>
</dbReference>
<dbReference type="CDD" id="cd22359">
    <property type="entry name" value="SfsA-like_bacterial"/>
    <property type="match status" value="1"/>
</dbReference>
<dbReference type="Gene3D" id="2.40.50.580">
    <property type="match status" value="1"/>
</dbReference>
<dbReference type="PANTHER" id="PTHR30545:SF2">
    <property type="entry name" value="SUGAR FERMENTATION STIMULATION PROTEIN A"/>
    <property type="match status" value="1"/>
</dbReference>
<gene>
    <name evidence="3" type="ORF">METZ01_LOCUS129953</name>
</gene>
<dbReference type="Gene3D" id="3.40.1350.60">
    <property type="match status" value="1"/>
</dbReference>
<accession>A0A381YJ83</accession>
<dbReference type="HAMAP" id="MF_00095">
    <property type="entry name" value="SfsA"/>
    <property type="match status" value="1"/>
</dbReference>
<reference evidence="3" key="1">
    <citation type="submission" date="2018-05" db="EMBL/GenBank/DDBJ databases">
        <authorList>
            <person name="Lanie J.A."/>
            <person name="Ng W.-L."/>
            <person name="Kazmierczak K.M."/>
            <person name="Andrzejewski T.M."/>
            <person name="Davidsen T.M."/>
            <person name="Wayne K.J."/>
            <person name="Tettelin H."/>
            <person name="Glass J.I."/>
            <person name="Rusch D."/>
            <person name="Podicherti R."/>
            <person name="Tsui H.-C.T."/>
            <person name="Winkler M.E."/>
        </authorList>
    </citation>
    <scope>NUCLEOTIDE SEQUENCE</scope>
</reference>
<dbReference type="Pfam" id="PF03749">
    <property type="entry name" value="SfsA"/>
    <property type="match status" value="1"/>
</dbReference>
<dbReference type="NCBIfam" id="TIGR00230">
    <property type="entry name" value="sfsA"/>
    <property type="match status" value="1"/>
</dbReference>
<dbReference type="Pfam" id="PF17746">
    <property type="entry name" value="SfsA_N"/>
    <property type="match status" value="1"/>
</dbReference>
<evidence type="ECO:0000259" key="1">
    <source>
        <dbReference type="Pfam" id="PF03749"/>
    </source>
</evidence>
<evidence type="ECO:0000259" key="2">
    <source>
        <dbReference type="Pfam" id="PF17746"/>
    </source>
</evidence>
<evidence type="ECO:0000313" key="3">
    <source>
        <dbReference type="EMBL" id="SVA77099.1"/>
    </source>
</evidence>
<feature type="domain" description="SfsA N-terminal OB" evidence="2">
    <location>
        <begin position="13"/>
        <end position="78"/>
    </location>
</feature>